<evidence type="ECO:0000256" key="1">
    <source>
        <dbReference type="SAM" id="SignalP"/>
    </source>
</evidence>
<feature type="signal peptide" evidence="1">
    <location>
        <begin position="1"/>
        <end position="44"/>
    </location>
</feature>
<keyword evidence="1" id="KW-0732">Signal</keyword>
<dbReference type="STRING" id="1121117.SAMN02745977_01523"/>
<organism evidence="2 3">
    <name type="scientific">Brachymonas denitrificans DSM 15123</name>
    <dbReference type="NCBI Taxonomy" id="1121117"/>
    <lineage>
        <taxon>Bacteria</taxon>
        <taxon>Pseudomonadati</taxon>
        <taxon>Pseudomonadota</taxon>
        <taxon>Betaproteobacteria</taxon>
        <taxon>Burkholderiales</taxon>
        <taxon>Comamonadaceae</taxon>
        <taxon>Brachymonas</taxon>
    </lineage>
</organism>
<keyword evidence="3" id="KW-1185">Reference proteome</keyword>
<dbReference type="RefSeq" id="WP_091816109.1">
    <property type="nucleotide sequence ID" value="NZ_FOCW01000002.1"/>
</dbReference>
<evidence type="ECO:0000313" key="3">
    <source>
        <dbReference type="Proteomes" id="UP000199531"/>
    </source>
</evidence>
<accession>A0A1H8HDT4</accession>
<gene>
    <name evidence="2" type="ORF">SAMN02745977_01523</name>
</gene>
<dbReference type="EMBL" id="FOCW01000002">
    <property type="protein sequence ID" value="SEN54363.1"/>
    <property type="molecule type" value="Genomic_DNA"/>
</dbReference>
<sequence length="109" mass="12096">MKTDKEGIVIQRATAMKGGKRAWGKWLAVPALLAAGLASPAVWAQCPTPDVGKQFPGPPVQDDLRQTLNTPQDCMTTIQPKRMSPRELQELRKAIREHARANGRKLRSR</sequence>
<protein>
    <submittedName>
        <fullName evidence="2">Uncharacterized protein</fullName>
    </submittedName>
</protein>
<proteinExistence type="predicted"/>
<name>A0A1H8HDT4_9BURK</name>
<dbReference type="AlphaFoldDB" id="A0A1H8HDT4"/>
<feature type="chain" id="PRO_5011468678" evidence="1">
    <location>
        <begin position="45"/>
        <end position="109"/>
    </location>
</feature>
<reference evidence="2 3" key="1">
    <citation type="submission" date="2016-10" db="EMBL/GenBank/DDBJ databases">
        <authorList>
            <person name="de Groot N.N."/>
        </authorList>
    </citation>
    <scope>NUCLEOTIDE SEQUENCE [LARGE SCALE GENOMIC DNA]</scope>
    <source>
        <strain evidence="2 3">DSM 15123</strain>
    </source>
</reference>
<evidence type="ECO:0000313" key="2">
    <source>
        <dbReference type="EMBL" id="SEN54363.1"/>
    </source>
</evidence>
<dbReference type="Proteomes" id="UP000199531">
    <property type="component" value="Unassembled WGS sequence"/>
</dbReference>